<feature type="non-terminal residue" evidence="1">
    <location>
        <position position="1"/>
    </location>
</feature>
<sequence>GLKPALNNISLSIRAGEKIGIVGRTGAGKSTLAKALFRLAGTGNDGDGPGASGSIVIDGQDIADIGLADLRPRLGIIPQESTMFTGTVRQNLDPLQEFSIEDMWASMIKCDIAKVVAPKRKASKGGDADDDDDDDSDDDDDDDELETKERWERSGWLMRLVLMAMDEMPSNDEYDYCPSTGLNRHIYNDDHRFSNGQQQLFSLCRLLMRKRQIIVLDEATADVDLETDRGIQELIRKEFGDCTVLTIAHRLDTVKNSDRIIVMDKGEVAEIGTPKELMDKDGLFALLVKTNDFGN</sequence>
<reference evidence="1" key="1">
    <citation type="submission" date="2022-07" db="EMBL/GenBank/DDBJ databases">
        <title>Phylogenomic reconstructions and comparative analyses of Kickxellomycotina fungi.</title>
        <authorList>
            <person name="Reynolds N.K."/>
            <person name="Stajich J.E."/>
            <person name="Barry K."/>
            <person name="Grigoriev I.V."/>
            <person name="Crous P."/>
            <person name="Smith M.E."/>
        </authorList>
    </citation>
    <scope>NUCLEOTIDE SEQUENCE</scope>
    <source>
        <strain evidence="1">CBS 190363</strain>
    </source>
</reference>
<evidence type="ECO:0000313" key="1">
    <source>
        <dbReference type="EMBL" id="KAJ2878788.1"/>
    </source>
</evidence>
<dbReference type="Proteomes" id="UP001139981">
    <property type="component" value="Unassembled WGS sequence"/>
</dbReference>
<keyword evidence="1" id="KW-0067">ATP-binding</keyword>
<organism evidence="1 2">
    <name type="scientific">Coemansia aciculifera</name>
    <dbReference type="NCBI Taxonomy" id="417176"/>
    <lineage>
        <taxon>Eukaryota</taxon>
        <taxon>Fungi</taxon>
        <taxon>Fungi incertae sedis</taxon>
        <taxon>Zoopagomycota</taxon>
        <taxon>Kickxellomycotina</taxon>
        <taxon>Kickxellomycetes</taxon>
        <taxon>Kickxellales</taxon>
        <taxon>Kickxellaceae</taxon>
        <taxon>Coemansia</taxon>
    </lineage>
</organism>
<gene>
    <name evidence="1" type="primary">YBT1_6</name>
    <name evidence="1" type="ORF">IWW38_006243</name>
</gene>
<dbReference type="EMBL" id="JANBVB010003460">
    <property type="protein sequence ID" value="KAJ2878788.1"/>
    <property type="molecule type" value="Genomic_DNA"/>
</dbReference>
<name>A0ACC1LU98_9FUNG</name>
<protein>
    <submittedName>
        <fullName evidence="1">Transporter of the ATP-binding cassette (ABC)</fullName>
    </submittedName>
</protein>
<accession>A0ACC1LU98</accession>
<evidence type="ECO:0000313" key="2">
    <source>
        <dbReference type="Proteomes" id="UP001139981"/>
    </source>
</evidence>
<keyword evidence="2" id="KW-1185">Reference proteome</keyword>
<keyword evidence="1" id="KW-0547">Nucleotide-binding</keyword>
<comment type="caution">
    <text evidence="1">The sequence shown here is derived from an EMBL/GenBank/DDBJ whole genome shotgun (WGS) entry which is preliminary data.</text>
</comment>
<proteinExistence type="predicted"/>